<dbReference type="Proteomes" id="UP000478052">
    <property type="component" value="Unassembled WGS sequence"/>
</dbReference>
<name>A0A6G0XP42_APHCR</name>
<dbReference type="PROSITE" id="PS50097">
    <property type="entry name" value="BTB"/>
    <property type="match status" value="1"/>
</dbReference>
<feature type="non-terminal residue" evidence="5">
    <location>
        <position position="409"/>
    </location>
</feature>
<dbReference type="Pfam" id="PF00651">
    <property type="entry name" value="BTB"/>
    <property type="match status" value="1"/>
</dbReference>
<reference evidence="5 6" key="1">
    <citation type="submission" date="2019-08" db="EMBL/GenBank/DDBJ databases">
        <title>Whole genome of Aphis craccivora.</title>
        <authorList>
            <person name="Voronova N.V."/>
            <person name="Shulinski R.S."/>
            <person name="Bandarenka Y.V."/>
            <person name="Zhorov D.G."/>
            <person name="Warner D."/>
        </authorList>
    </citation>
    <scope>NUCLEOTIDE SEQUENCE [LARGE SCALE GENOMIC DNA]</scope>
    <source>
        <strain evidence="5">180601</strain>
        <tissue evidence="5">Whole Body</tissue>
    </source>
</reference>
<keyword evidence="1" id="KW-0880">Kelch repeat</keyword>
<dbReference type="Pfam" id="PF07707">
    <property type="entry name" value="BACK"/>
    <property type="match status" value="1"/>
</dbReference>
<dbReference type="InterPro" id="IPR011333">
    <property type="entry name" value="SKP1/BTB/POZ_sf"/>
</dbReference>
<evidence type="ECO:0000256" key="3">
    <source>
        <dbReference type="ARBA" id="ARBA00023203"/>
    </source>
</evidence>
<dbReference type="FunFam" id="1.25.40.420:FF:000001">
    <property type="entry name" value="Kelch-like family member 12"/>
    <property type="match status" value="1"/>
</dbReference>
<keyword evidence="6" id="KW-1185">Reference proteome</keyword>
<evidence type="ECO:0000313" key="6">
    <source>
        <dbReference type="Proteomes" id="UP000478052"/>
    </source>
</evidence>
<dbReference type="SMART" id="SM00225">
    <property type="entry name" value="BTB"/>
    <property type="match status" value="1"/>
</dbReference>
<evidence type="ECO:0000256" key="2">
    <source>
        <dbReference type="ARBA" id="ARBA00022737"/>
    </source>
</evidence>
<dbReference type="PANTHER" id="PTHR24412">
    <property type="entry name" value="KELCH PROTEIN"/>
    <property type="match status" value="1"/>
</dbReference>
<dbReference type="SUPFAM" id="SSF117281">
    <property type="entry name" value="Kelch motif"/>
    <property type="match status" value="1"/>
</dbReference>
<dbReference type="OrthoDB" id="6418787at2759"/>
<dbReference type="InterPro" id="IPR011705">
    <property type="entry name" value="BACK"/>
</dbReference>
<dbReference type="SUPFAM" id="SSF54695">
    <property type="entry name" value="POZ domain"/>
    <property type="match status" value="1"/>
</dbReference>
<organism evidence="5 6">
    <name type="scientific">Aphis craccivora</name>
    <name type="common">Cowpea aphid</name>
    <dbReference type="NCBI Taxonomy" id="307492"/>
    <lineage>
        <taxon>Eukaryota</taxon>
        <taxon>Metazoa</taxon>
        <taxon>Ecdysozoa</taxon>
        <taxon>Arthropoda</taxon>
        <taxon>Hexapoda</taxon>
        <taxon>Insecta</taxon>
        <taxon>Pterygota</taxon>
        <taxon>Neoptera</taxon>
        <taxon>Paraneoptera</taxon>
        <taxon>Hemiptera</taxon>
        <taxon>Sternorrhyncha</taxon>
        <taxon>Aphidomorpha</taxon>
        <taxon>Aphidoidea</taxon>
        <taxon>Aphididae</taxon>
        <taxon>Aphidini</taxon>
        <taxon>Aphis</taxon>
        <taxon>Aphis</taxon>
    </lineage>
</organism>
<keyword evidence="3" id="KW-0009">Actin-binding</keyword>
<evidence type="ECO:0000313" key="5">
    <source>
        <dbReference type="EMBL" id="KAF0742242.1"/>
    </source>
</evidence>
<evidence type="ECO:0000256" key="1">
    <source>
        <dbReference type="ARBA" id="ARBA00022441"/>
    </source>
</evidence>
<evidence type="ECO:0000259" key="4">
    <source>
        <dbReference type="PROSITE" id="PS50097"/>
    </source>
</evidence>
<dbReference type="Gene3D" id="3.30.710.10">
    <property type="entry name" value="Potassium Channel Kv1.1, Chain A"/>
    <property type="match status" value="1"/>
</dbReference>
<dbReference type="InterPro" id="IPR000210">
    <property type="entry name" value="BTB/POZ_dom"/>
</dbReference>
<protein>
    <submittedName>
        <fullName evidence="5">Ring canal kelch isoform X2</fullName>
    </submittedName>
</protein>
<dbReference type="AlphaFoldDB" id="A0A6G0XP42"/>
<gene>
    <name evidence="5" type="ORF">FWK35_00028759</name>
</gene>
<dbReference type="Gene3D" id="1.25.40.420">
    <property type="match status" value="1"/>
</dbReference>
<keyword evidence="2" id="KW-0677">Repeat</keyword>
<proteinExistence type="predicted"/>
<dbReference type="PANTHER" id="PTHR24412:SF466">
    <property type="entry name" value="RING CANAL KELCH PROTEIN"/>
    <property type="match status" value="1"/>
</dbReference>
<sequence length="409" mass="46615">MKYQSVMENLMCELNDQEGVLSLIMCEQTKYTNSSYTVGVFEVLQSLRKDKFLCDINIETNVNTIIAAHKIVLISASPYFHKMFTNFSNINLNHIIISELDSTIIEILINYIYSGEIIVSKDNVKVLLAAANLLQLDYVKNICAEFLQTQLDPSNCIGIKAFADLYNCMELSTSCQTFIKNRFLEVTDKDEFLSLNSVDVINLISCNNIFVPQEENVFECVMNWVKHDLNSRKDFLPELMEHVRLPLISKHYFVNKVIDEPLLKCSPKCQFFINEASTFHLIKQVQPFKVLETIQCKPRKSIGFEKVFLLYSLQEKVGGLTYWDQTNLMSAPTTTNCYITGCLTVINDQFVLAMGGVNLRSSFQCVEMLDVTSPSPCWIPMMSMLVSRQDFGVGTLDNCVYAVSYTNIL</sequence>
<comment type="caution">
    <text evidence="5">The sequence shown here is derived from an EMBL/GenBank/DDBJ whole genome shotgun (WGS) entry which is preliminary data.</text>
</comment>
<accession>A0A6G0XP42</accession>
<dbReference type="InterPro" id="IPR015915">
    <property type="entry name" value="Kelch-typ_b-propeller"/>
</dbReference>
<dbReference type="EMBL" id="VUJU01007668">
    <property type="protein sequence ID" value="KAF0742242.1"/>
    <property type="molecule type" value="Genomic_DNA"/>
</dbReference>
<dbReference type="SMART" id="SM00875">
    <property type="entry name" value="BACK"/>
    <property type="match status" value="1"/>
</dbReference>
<feature type="domain" description="BTB" evidence="4">
    <location>
        <begin position="54"/>
        <end position="121"/>
    </location>
</feature>